<accession>A0A7J6A747</accession>
<sequence length="191" mass="20793">MLMSRSSSSCSSQRCSVGLRSGFCAGHSSSSTFLQPSHTTSSWSSLCAQSCWTACLHTHARYSGGDVCAPSWTDWMKQPLYCSIHPSSSAYSFFRVTGNLEPIAGSIGHKAGYTLDRVPIHCRTQSHAHSHTHLYATDTLDMSIILPCMSLDWGRKPEYPEETPAARGGHANSAHTGPRWELNPGGARQMC</sequence>
<proteinExistence type="predicted"/>
<keyword evidence="3" id="KW-1185">Reference proteome</keyword>
<evidence type="ECO:0000313" key="3">
    <source>
        <dbReference type="Proteomes" id="UP000593565"/>
    </source>
</evidence>
<dbReference type="AlphaFoldDB" id="A0A7J6A747"/>
<comment type="caution">
    <text evidence="2">The sequence shown here is derived from an EMBL/GenBank/DDBJ whole genome shotgun (WGS) entry which is preliminary data.</text>
</comment>
<dbReference type="EMBL" id="JAAGNN010000018">
    <property type="protein sequence ID" value="KAF4077238.1"/>
    <property type="molecule type" value="Genomic_DNA"/>
</dbReference>
<dbReference type="Proteomes" id="UP000593565">
    <property type="component" value="Unassembled WGS sequence"/>
</dbReference>
<feature type="region of interest" description="Disordered" evidence="1">
    <location>
        <begin position="159"/>
        <end position="191"/>
    </location>
</feature>
<name>A0A7J6A747_AMEME</name>
<reference evidence="2 3" key="1">
    <citation type="submission" date="2020-02" db="EMBL/GenBank/DDBJ databases">
        <title>A chromosome-scale genome assembly of the black bullhead catfish (Ameiurus melas).</title>
        <authorList>
            <person name="Wen M."/>
            <person name="Zham M."/>
            <person name="Cabau C."/>
            <person name="Klopp C."/>
            <person name="Donnadieu C."/>
            <person name="Roques C."/>
            <person name="Bouchez O."/>
            <person name="Lampietro C."/>
            <person name="Jouanno E."/>
            <person name="Herpin A."/>
            <person name="Louis A."/>
            <person name="Berthelot C."/>
            <person name="Parey E."/>
            <person name="Roest-Crollius H."/>
            <person name="Braasch I."/>
            <person name="Postlethwait J."/>
            <person name="Robinson-Rechavi M."/>
            <person name="Echchiki A."/>
            <person name="Begum T."/>
            <person name="Montfort J."/>
            <person name="Schartl M."/>
            <person name="Bobe J."/>
            <person name="Guiguen Y."/>
        </authorList>
    </citation>
    <scope>NUCLEOTIDE SEQUENCE [LARGE SCALE GENOMIC DNA]</scope>
    <source>
        <strain evidence="2">M_S1</strain>
        <tissue evidence="2">Blood</tissue>
    </source>
</reference>
<evidence type="ECO:0000313" key="2">
    <source>
        <dbReference type="EMBL" id="KAF4077238.1"/>
    </source>
</evidence>
<organism evidence="2 3">
    <name type="scientific">Ameiurus melas</name>
    <name type="common">Black bullhead</name>
    <name type="synonym">Silurus melas</name>
    <dbReference type="NCBI Taxonomy" id="219545"/>
    <lineage>
        <taxon>Eukaryota</taxon>
        <taxon>Metazoa</taxon>
        <taxon>Chordata</taxon>
        <taxon>Craniata</taxon>
        <taxon>Vertebrata</taxon>
        <taxon>Euteleostomi</taxon>
        <taxon>Actinopterygii</taxon>
        <taxon>Neopterygii</taxon>
        <taxon>Teleostei</taxon>
        <taxon>Ostariophysi</taxon>
        <taxon>Siluriformes</taxon>
        <taxon>Ictaluridae</taxon>
        <taxon>Ameiurus</taxon>
    </lineage>
</organism>
<protein>
    <submittedName>
        <fullName evidence="2">Uncharacterized protein</fullName>
    </submittedName>
</protein>
<evidence type="ECO:0000256" key="1">
    <source>
        <dbReference type="SAM" id="MobiDB-lite"/>
    </source>
</evidence>
<gene>
    <name evidence="2" type="ORF">AMELA_G00205710</name>
</gene>